<accession>A0A366FT53</accession>
<evidence type="ECO:0000313" key="2">
    <source>
        <dbReference type="Proteomes" id="UP000253529"/>
    </source>
</evidence>
<organism evidence="1 2">
    <name type="scientific">Roseiarcus fermentans</name>
    <dbReference type="NCBI Taxonomy" id="1473586"/>
    <lineage>
        <taxon>Bacteria</taxon>
        <taxon>Pseudomonadati</taxon>
        <taxon>Pseudomonadota</taxon>
        <taxon>Alphaproteobacteria</taxon>
        <taxon>Hyphomicrobiales</taxon>
        <taxon>Roseiarcaceae</taxon>
        <taxon>Roseiarcus</taxon>
    </lineage>
</organism>
<proteinExistence type="predicted"/>
<evidence type="ECO:0000313" key="1">
    <source>
        <dbReference type="EMBL" id="RBP16889.1"/>
    </source>
</evidence>
<dbReference type="RefSeq" id="WP_113888121.1">
    <property type="nucleotide sequence ID" value="NZ_QNRK01000004.1"/>
</dbReference>
<reference evidence="1 2" key="1">
    <citation type="submission" date="2018-06" db="EMBL/GenBank/DDBJ databases">
        <title>Genomic Encyclopedia of Type Strains, Phase IV (KMG-IV): sequencing the most valuable type-strain genomes for metagenomic binning, comparative biology and taxonomic classification.</title>
        <authorList>
            <person name="Goeker M."/>
        </authorList>
    </citation>
    <scope>NUCLEOTIDE SEQUENCE [LARGE SCALE GENOMIC DNA]</scope>
    <source>
        <strain evidence="1 2">DSM 24875</strain>
    </source>
</reference>
<comment type="caution">
    <text evidence="1">The sequence shown here is derived from an EMBL/GenBank/DDBJ whole genome shotgun (WGS) entry which is preliminary data.</text>
</comment>
<dbReference type="OrthoDB" id="9947391at2"/>
<sequence length="966" mass="104750">MLLDDSGLIGGVAARQSDRPSAVEISRAEKSRLIALTIARRAPDDPDGWAQVAGQIAALAPDFATLLRFIRAEPALAPAYFAVAARVRPLIETSGPSTRLLVSAARDLATGRTPSITDLTDDERLRVRLYELCLLAGAASPSSTAAAAEDLSLQTPDGHSALVLLLLRTGRVAPNRLPLAVIADWPEDRRRAFFWRYLAFLFQRRLAPLADPAKTFRLVLDPEEKARVVRLMMPGQFAAAKRGGLEVVRPTIRRTGLPATRWFDISLTLPRLASVATVAAWTALVRSTLGACQAREYLGRAGTLRAMTRRFGADGVLHLYQKWGVRSLFEQSLDNGARSTRQVLENFAGRYPQVLPPQVLDKVKAFTCDRDTFVTLVNDYLLGRAPGANADIAEIVAAAFEAPPSALRGVVESEAGRRLVAALAQFKIRHGVNLMRSIAFGRDAPPGPAGLDGYLYELRNAFTLELAMHAARHDGRMPGRSARRKLFDSFVMLEFDSERLPADRIEAACRQLRSGAVSRVNAALEAQGGAERLDPGDLEALARDWRDIEPVVTVLARLSDPARRGGPSPEAALLVLQAAKAAARRSFMAFKFDHESGRGQLAFLTEAQRAAWRTARARVRIGGAEQPRNEPRLEDLMRRLDADLAHLHAGAPAGSANPPPALRDEMAALASEEIKANPAIVAERVLAAHVSPDMIPACARACLADVAARLQGAAPGGFELRNAARVLRALLRIGFIDAWESDAAQGALASLRAIEREIPKDLLDGETISKGVVATAFDCSPRLMLTIGDLVNTGCCLNYQSGARINVLPAYVVDANIQALASWRLKETHFASVRDYKAVLNAFVAGRPAPAAFDGDRLVFRFTLPDREIETSTLGFAHLRQIVRLGRVRQGATERPGLLAEREYAQAHPLQPLMRANHADILSALSEELGAVDGRPMEFPQSRNPDGVYCDALGGVQPGAYAVHHL</sequence>
<dbReference type="Proteomes" id="UP000253529">
    <property type="component" value="Unassembled WGS sequence"/>
</dbReference>
<keyword evidence="2" id="KW-1185">Reference proteome</keyword>
<gene>
    <name evidence="1" type="ORF">DFR50_104168</name>
</gene>
<dbReference type="EMBL" id="QNRK01000004">
    <property type="protein sequence ID" value="RBP16889.1"/>
    <property type="molecule type" value="Genomic_DNA"/>
</dbReference>
<protein>
    <submittedName>
        <fullName evidence="1">Uncharacterized protein</fullName>
    </submittedName>
</protein>
<dbReference type="AlphaFoldDB" id="A0A366FT53"/>
<name>A0A366FT53_9HYPH</name>